<feature type="domain" description="Reverse transcriptase Ty1/copia-type" evidence="1">
    <location>
        <begin position="11"/>
        <end position="68"/>
    </location>
</feature>
<name>A0A1S3XYT5_TOBAC</name>
<reference evidence="2" key="1">
    <citation type="submission" date="2025-08" db="UniProtKB">
        <authorList>
            <consortium name="RefSeq"/>
        </authorList>
    </citation>
    <scope>IDENTIFICATION</scope>
</reference>
<organism evidence="2">
    <name type="scientific">Nicotiana tabacum</name>
    <name type="common">Common tobacco</name>
    <dbReference type="NCBI Taxonomy" id="4097"/>
    <lineage>
        <taxon>Eukaryota</taxon>
        <taxon>Viridiplantae</taxon>
        <taxon>Streptophyta</taxon>
        <taxon>Embryophyta</taxon>
        <taxon>Tracheophyta</taxon>
        <taxon>Spermatophyta</taxon>
        <taxon>Magnoliopsida</taxon>
        <taxon>eudicotyledons</taxon>
        <taxon>Gunneridae</taxon>
        <taxon>Pentapetalae</taxon>
        <taxon>asterids</taxon>
        <taxon>lamiids</taxon>
        <taxon>Solanales</taxon>
        <taxon>Solanaceae</taxon>
        <taxon>Nicotianoideae</taxon>
        <taxon>Nicotianeae</taxon>
        <taxon>Nicotiana</taxon>
    </lineage>
</organism>
<dbReference type="KEGG" id="nta:107770283"/>
<dbReference type="InterPro" id="IPR013103">
    <property type="entry name" value="RVT_2"/>
</dbReference>
<dbReference type="AlphaFoldDB" id="A0A1S3XYT5"/>
<dbReference type="OMA" id="MEGGCKE"/>
<sequence length="220" mass="24831">MQEELDQFDKNQVWKLLPKPENALIIGTKWVFRNKLNEDGKVVRNKAILVAQGYSQQEGVDYDETFAPTKYIKELIQKFVMSNAKSIGTPMSPSTSLNKDEQVNPVDGTKYRGMIGSLLYLTASRLDIMFSVCKCAKFQSAPKESHLTAVKRIIRYLIGTISHGLWYPRFNNFKLEDFSDADLTGDKEDRKSTSGTCQLLGKALISWNSKKQGSFALSTT</sequence>
<accession>A0A1S3XYT5</accession>
<dbReference type="OrthoDB" id="1715131at2759"/>
<dbReference type="Pfam" id="PF07727">
    <property type="entry name" value="RVT_2"/>
    <property type="match status" value="1"/>
</dbReference>
<dbReference type="STRING" id="4097.A0A1S3XYT5"/>
<dbReference type="PaxDb" id="4097-A0A1S3XYT5"/>
<evidence type="ECO:0000259" key="1">
    <source>
        <dbReference type="Pfam" id="PF07727"/>
    </source>
</evidence>
<evidence type="ECO:0000313" key="2">
    <source>
        <dbReference type="RefSeq" id="XP_016445060.1"/>
    </source>
</evidence>
<dbReference type="PANTHER" id="PTHR11439:SF483">
    <property type="entry name" value="PEPTIDE SYNTHASE GLIP-LIKE, PUTATIVE (AFU_ORTHOLOGUE AFUA_3G12920)-RELATED"/>
    <property type="match status" value="1"/>
</dbReference>
<protein>
    <submittedName>
        <fullName evidence="2">Uncharacterized mitochondrial protein AtMg00810-like</fullName>
    </submittedName>
</protein>
<dbReference type="PANTHER" id="PTHR11439">
    <property type="entry name" value="GAG-POL-RELATED RETROTRANSPOSON"/>
    <property type="match status" value="1"/>
</dbReference>
<proteinExistence type="predicted"/>
<dbReference type="RefSeq" id="XP_016445060.1">
    <property type="nucleotide sequence ID" value="XM_016589574.1"/>
</dbReference>
<gene>
    <name evidence="2" type="primary">LOC107770283</name>
</gene>